<sequence length="304" mass="32957">MKSNVNYDVIIIGAGPAGLCAAIYFKRAGITPLILEASAPGGTLNKTHKIENYPGYQDGDGSTLAFRMYSQVEELSVPFKTEKVINIEKESNGYIVITENNKYTSNYILIATGKTPRKLDAVGADTYENKGISYCAVCDGALYKDKDVIVVGGGNSAMEAATYMSDIARSVYIINRSNVLRADEKEKDVIKRKNVKVLLNKKVKEVLGDTKKVTGVILNDDEKIDASAIFVCIGQEASIAYYQNLNLESDNKGIIVDTEMKTSDDNVYAAGDSVSKDLYQVVTATAEGAIAATNIIKKIRKSNG</sequence>
<dbReference type="EMBL" id="DVMT01000015">
    <property type="protein sequence ID" value="HIU39934.1"/>
    <property type="molecule type" value="Genomic_DNA"/>
</dbReference>
<evidence type="ECO:0000256" key="3">
    <source>
        <dbReference type="ARBA" id="ARBA00022630"/>
    </source>
</evidence>
<dbReference type="InterPro" id="IPR050097">
    <property type="entry name" value="Ferredoxin-NADP_redctase_2"/>
</dbReference>
<dbReference type="SUPFAM" id="SSF51905">
    <property type="entry name" value="FAD/NAD(P)-binding domain"/>
    <property type="match status" value="1"/>
</dbReference>
<evidence type="ECO:0000256" key="1">
    <source>
        <dbReference type="ARBA" id="ARBA00001974"/>
    </source>
</evidence>
<dbReference type="PROSITE" id="PS00573">
    <property type="entry name" value="PYRIDINE_REDOX_2"/>
    <property type="match status" value="1"/>
</dbReference>
<evidence type="ECO:0000313" key="10">
    <source>
        <dbReference type="Proteomes" id="UP000824074"/>
    </source>
</evidence>
<comment type="caution">
    <text evidence="9">The sequence shown here is derived from an EMBL/GenBank/DDBJ whole genome shotgun (WGS) entry which is preliminary data.</text>
</comment>
<dbReference type="PRINTS" id="PR00368">
    <property type="entry name" value="FADPNR"/>
</dbReference>
<reference evidence="9" key="2">
    <citation type="journal article" date="2021" name="PeerJ">
        <title>Extensive microbial diversity within the chicken gut microbiome revealed by metagenomics and culture.</title>
        <authorList>
            <person name="Gilroy R."/>
            <person name="Ravi A."/>
            <person name="Getino M."/>
            <person name="Pursley I."/>
            <person name="Horton D.L."/>
            <person name="Alikhan N.F."/>
            <person name="Baker D."/>
            <person name="Gharbi K."/>
            <person name="Hall N."/>
            <person name="Watson M."/>
            <person name="Adriaenssens E.M."/>
            <person name="Foster-Nyarko E."/>
            <person name="Jarju S."/>
            <person name="Secka A."/>
            <person name="Antonio M."/>
            <person name="Oren A."/>
            <person name="Chaudhuri R.R."/>
            <person name="La Ragione R."/>
            <person name="Hildebrand F."/>
            <person name="Pallen M.J."/>
        </authorList>
    </citation>
    <scope>NUCLEOTIDE SEQUENCE</scope>
    <source>
        <strain evidence="9">CHK193-30670</strain>
    </source>
</reference>
<dbReference type="AlphaFoldDB" id="A0A9D1IPS6"/>
<feature type="domain" description="FAD/NAD(P)-binding" evidence="8">
    <location>
        <begin position="7"/>
        <end position="288"/>
    </location>
</feature>
<dbReference type="InterPro" id="IPR023753">
    <property type="entry name" value="FAD/NAD-binding_dom"/>
</dbReference>
<gene>
    <name evidence="9" type="ORF">IAB68_01350</name>
</gene>
<evidence type="ECO:0000256" key="7">
    <source>
        <dbReference type="ARBA" id="ARBA00023284"/>
    </source>
</evidence>
<keyword evidence="7" id="KW-0676">Redox-active center</keyword>
<organism evidence="9 10">
    <name type="scientific">Candidatus Aphodocola excrementigallinarum</name>
    <dbReference type="NCBI Taxonomy" id="2840670"/>
    <lineage>
        <taxon>Bacteria</taxon>
        <taxon>Bacillati</taxon>
        <taxon>Bacillota</taxon>
        <taxon>Bacilli</taxon>
        <taxon>Candidatus Aphodocola</taxon>
    </lineage>
</organism>
<evidence type="ECO:0000256" key="2">
    <source>
        <dbReference type="ARBA" id="ARBA00011738"/>
    </source>
</evidence>
<dbReference type="Pfam" id="PF07992">
    <property type="entry name" value="Pyr_redox_2"/>
    <property type="match status" value="1"/>
</dbReference>
<dbReference type="PANTHER" id="PTHR48105">
    <property type="entry name" value="THIOREDOXIN REDUCTASE 1-RELATED-RELATED"/>
    <property type="match status" value="1"/>
</dbReference>
<name>A0A9D1IPS6_9FIRM</name>
<evidence type="ECO:0000256" key="4">
    <source>
        <dbReference type="ARBA" id="ARBA00022827"/>
    </source>
</evidence>
<dbReference type="PRINTS" id="PR00469">
    <property type="entry name" value="PNDRDTASEII"/>
</dbReference>
<evidence type="ECO:0000256" key="5">
    <source>
        <dbReference type="ARBA" id="ARBA00023002"/>
    </source>
</evidence>
<evidence type="ECO:0000313" key="9">
    <source>
        <dbReference type="EMBL" id="HIU39934.1"/>
    </source>
</evidence>
<dbReference type="GO" id="GO:0016668">
    <property type="term" value="F:oxidoreductase activity, acting on a sulfur group of donors, NAD(P) as acceptor"/>
    <property type="evidence" value="ECO:0007669"/>
    <property type="project" value="UniProtKB-ARBA"/>
</dbReference>
<keyword evidence="3" id="KW-0285">Flavoprotein</keyword>
<evidence type="ECO:0000256" key="6">
    <source>
        <dbReference type="ARBA" id="ARBA00023157"/>
    </source>
</evidence>
<reference evidence="9" key="1">
    <citation type="submission" date="2020-10" db="EMBL/GenBank/DDBJ databases">
        <authorList>
            <person name="Gilroy R."/>
        </authorList>
    </citation>
    <scope>NUCLEOTIDE SEQUENCE</scope>
    <source>
        <strain evidence="9">CHK193-30670</strain>
    </source>
</reference>
<comment type="cofactor">
    <cofactor evidence="1">
        <name>FAD</name>
        <dbReference type="ChEBI" id="CHEBI:57692"/>
    </cofactor>
</comment>
<keyword evidence="6" id="KW-1015">Disulfide bond</keyword>
<dbReference type="InterPro" id="IPR008255">
    <property type="entry name" value="Pyr_nucl-diS_OxRdtase_2_AS"/>
</dbReference>
<dbReference type="Proteomes" id="UP000824074">
    <property type="component" value="Unassembled WGS sequence"/>
</dbReference>
<proteinExistence type="predicted"/>
<keyword evidence="4" id="KW-0274">FAD</keyword>
<protein>
    <submittedName>
        <fullName evidence="9">FAD-dependent oxidoreductase</fullName>
    </submittedName>
</protein>
<evidence type="ECO:0000259" key="8">
    <source>
        <dbReference type="Pfam" id="PF07992"/>
    </source>
</evidence>
<keyword evidence="5" id="KW-0560">Oxidoreductase</keyword>
<dbReference type="InterPro" id="IPR036188">
    <property type="entry name" value="FAD/NAD-bd_sf"/>
</dbReference>
<dbReference type="Gene3D" id="3.50.50.60">
    <property type="entry name" value="FAD/NAD(P)-binding domain"/>
    <property type="match status" value="2"/>
</dbReference>
<comment type="subunit">
    <text evidence="2">Homodimer.</text>
</comment>
<accession>A0A9D1IPS6</accession>